<reference evidence="2 3" key="1">
    <citation type="submission" date="2024-10" db="EMBL/GenBank/DDBJ databases">
        <title>Updated reference genomes for cyclostephanoid diatoms.</title>
        <authorList>
            <person name="Roberts W.R."/>
            <person name="Alverson A.J."/>
        </authorList>
    </citation>
    <scope>NUCLEOTIDE SEQUENCE [LARGE SCALE GENOMIC DNA]</scope>
    <source>
        <strain evidence="2 3">AJA232-27</strain>
    </source>
</reference>
<dbReference type="AlphaFoldDB" id="A0ABD3MDI7"/>
<feature type="compositionally biased region" description="Polar residues" evidence="1">
    <location>
        <begin position="24"/>
        <end position="45"/>
    </location>
</feature>
<evidence type="ECO:0000313" key="2">
    <source>
        <dbReference type="EMBL" id="KAL3760694.1"/>
    </source>
</evidence>
<organism evidence="2 3">
    <name type="scientific">Discostella pseudostelligera</name>
    <dbReference type="NCBI Taxonomy" id="259834"/>
    <lineage>
        <taxon>Eukaryota</taxon>
        <taxon>Sar</taxon>
        <taxon>Stramenopiles</taxon>
        <taxon>Ochrophyta</taxon>
        <taxon>Bacillariophyta</taxon>
        <taxon>Coscinodiscophyceae</taxon>
        <taxon>Thalassiosirophycidae</taxon>
        <taxon>Stephanodiscales</taxon>
        <taxon>Stephanodiscaceae</taxon>
        <taxon>Discostella</taxon>
    </lineage>
</organism>
<evidence type="ECO:0000313" key="3">
    <source>
        <dbReference type="Proteomes" id="UP001530293"/>
    </source>
</evidence>
<sequence length="108" mass="11925">MVNVEHHPCLLLSPVHQITGSNQVSASSYHLQQSGSESSEFARQTSPPPFPPVDHHLIEASLGIDATSKQCKLPNIPSDKMHVEHHPARYLLPPIDHLIKLVSAKMLK</sequence>
<feature type="region of interest" description="Disordered" evidence="1">
    <location>
        <begin position="24"/>
        <end position="54"/>
    </location>
</feature>
<dbReference type="Proteomes" id="UP001530293">
    <property type="component" value="Unassembled WGS sequence"/>
</dbReference>
<keyword evidence="3" id="KW-1185">Reference proteome</keyword>
<protein>
    <submittedName>
        <fullName evidence="2">Uncharacterized protein</fullName>
    </submittedName>
</protein>
<proteinExistence type="predicted"/>
<evidence type="ECO:0000256" key="1">
    <source>
        <dbReference type="SAM" id="MobiDB-lite"/>
    </source>
</evidence>
<gene>
    <name evidence="2" type="ORF">ACHAWU_000014</name>
</gene>
<name>A0ABD3MDI7_9STRA</name>
<accession>A0ABD3MDI7</accession>
<dbReference type="EMBL" id="JALLBG020000173">
    <property type="protein sequence ID" value="KAL3760694.1"/>
    <property type="molecule type" value="Genomic_DNA"/>
</dbReference>
<comment type="caution">
    <text evidence="2">The sequence shown here is derived from an EMBL/GenBank/DDBJ whole genome shotgun (WGS) entry which is preliminary data.</text>
</comment>